<dbReference type="RefSeq" id="WP_344719448.1">
    <property type="nucleotide sequence ID" value="NZ_BAAAUS010000004.1"/>
</dbReference>
<sequence>MKSTLRVAAAAVLAGSAASVVLPDWIRLDRRFPFVAIVAFRPQFAVSALAAAALLARGSRTRPAAAAVGAVAVAGLGAVAARAVRFPTRAAAPDDLAILTFNVLNGRADTGELATLIARETPHFVVLPEAGSDFRDKLIPLVETLGYRSWVSTAPGVKDGQGVTLLAASGAGDVQVRSGTGMRLRHLEATGGILGRRSLFAIHTAAPVDRRRTAQWLRDLALVERWCHGPVAPIVVGDFNATLDHSAFRAALGGCRSAAVGTGKGLVGTYPSSAAPWAGIQIDHVLVPIGTVTTGFEVVEVEGTDHRGVLARVRVPR</sequence>
<dbReference type="Pfam" id="PF03372">
    <property type="entry name" value="Exo_endo_phos"/>
    <property type="match status" value="1"/>
</dbReference>
<feature type="transmembrane region" description="Helical" evidence="1">
    <location>
        <begin position="63"/>
        <end position="84"/>
    </location>
</feature>
<dbReference type="Gene3D" id="3.60.10.10">
    <property type="entry name" value="Endonuclease/exonuclease/phosphatase"/>
    <property type="match status" value="1"/>
</dbReference>
<dbReference type="InterPro" id="IPR036691">
    <property type="entry name" value="Endo/exonu/phosph_ase_sf"/>
</dbReference>
<dbReference type="GO" id="GO:0004519">
    <property type="term" value="F:endonuclease activity"/>
    <property type="evidence" value="ECO:0007669"/>
    <property type="project" value="UniProtKB-KW"/>
</dbReference>
<evidence type="ECO:0000259" key="2">
    <source>
        <dbReference type="Pfam" id="PF03372"/>
    </source>
</evidence>
<keyword evidence="1" id="KW-1133">Transmembrane helix</keyword>
<keyword evidence="4" id="KW-1185">Reference proteome</keyword>
<keyword evidence="3" id="KW-0378">Hydrolase</keyword>
<keyword evidence="3" id="KW-0540">Nuclease</keyword>
<keyword evidence="1" id="KW-0472">Membrane</keyword>
<evidence type="ECO:0000256" key="1">
    <source>
        <dbReference type="SAM" id="Phobius"/>
    </source>
</evidence>
<protein>
    <submittedName>
        <fullName evidence="3">Endonuclease/exonuclease/phosphatase family protein</fullName>
    </submittedName>
</protein>
<organism evidence="3 4">
    <name type="scientific">Pseudonocardia yunnanensis</name>
    <dbReference type="NCBI Taxonomy" id="58107"/>
    <lineage>
        <taxon>Bacteria</taxon>
        <taxon>Bacillati</taxon>
        <taxon>Actinomycetota</taxon>
        <taxon>Actinomycetes</taxon>
        <taxon>Pseudonocardiales</taxon>
        <taxon>Pseudonocardiaceae</taxon>
        <taxon>Pseudonocardia</taxon>
    </lineage>
</organism>
<dbReference type="Proteomes" id="UP001597114">
    <property type="component" value="Unassembled WGS sequence"/>
</dbReference>
<comment type="caution">
    <text evidence="3">The sequence shown here is derived from an EMBL/GenBank/DDBJ whole genome shotgun (WGS) entry which is preliminary data.</text>
</comment>
<feature type="transmembrane region" description="Helical" evidence="1">
    <location>
        <begin position="33"/>
        <end position="56"/>
    </location>
</feature>
<dbReference type="SUPFAM" id="SSF56219">
    <property type="entry name" value="DNase I-like"/>
    <property type="match status" value="1"/>
</dbReference>
<keyword evidence="1" id="KW-0812">Transmembrane</keyword>
<proteinExistence type="predicted"/>
<dbReference type="EMBL" id="JBHUCO010000061">
    <property type="protein sequence ID" value="MFD1523294.1"/>
    <property type="molecule type" value="Genomic_DNA"/>
</dbReference>
<accession>A0ABW4F7A6</accession>
<feature type="domain" description="Endonuclease/exonuclease/phosphatase" evidence="2">
    <location>
        <begin position="99"/>
        <end position="306"/>
    </location>
</feature>
<keyword evidence="3" id="KW-0255">Endonuclease</keyword>
<gene>
    <name evidence="3" type="ORF">ACFSJD_37815</name>
</gene>
<dbReference type="InterPro" id="IPR005135">
    <property type="entry name" value="Endo/exonuclease/phosphatase"/>
</dbReference>
<reference evidence="4" key="1">
    <citation type="journal article" date="2019" name="Int. J. Syst. Evol. Microbiol.">
        <title>The Global Catalogue of Microorganisms (GCM) 10K type strain sequencing project: providing services to taxonomists for standard genome sequencing and annotation.</title>
        <authorList>
            <consortium name="The Broad Institute Genomics Platform"/>
            <consortium name="The Broad Institute Genome Sequencing Center for Infectious Disease"/>
            <person name="Wu L."/>
            <person name="Ma J."/>
        </authorList>
    </citation>
    <scope>NUCLEOTIDE SEQUENCE [LARGE SCALE GENOMIC DNA]</scope>
    <source>
        <strain evidence="4">CCM 7043</strain>
    </source>
</reference>
<evidence type="ECO:0000313" key="3">
    <source>
        <dbReference type="EMBL" id="MFD1523294.1"/>
    </source>
</evidence>
<evidence type="ECO:0000313" key="4">
    <source>
        <dbReference type="Proteomes" id="UP001597114"/>
    </source>
</evidence>
<name>A0ABW4F7A6_9PSEU</name>